<dbReference type="Proteomes" id="UP000694558">
    <property type="component" value="Chromosome 1"/>
</dbReference>
<accession>A0A8D3BYU3</accession>
<dbReference type="AlphaFoldDB" id="A0A8D3BYU3"/>
<sequence>SRRGCCRGRPWASVLPIRSPPLLHSSPPGPPPHPAEARRRGRSAGAVWSGGLGLSSGVCGMIVSLHYQPRTELSLNLSWEYHMTDPLPGPCHFTFTSHCSDLNKKKHGVTLLQ</sequence>
<keyword evidence="2" id="KW-0812">Transmembrane</keyword>
<evidence type="ECO:0000313" key="4">
    <source>
        <dbReference type="Proteomes" id="UP000694558"/>
    </source>
</evidence>
<feature type="transmembrane region" description="Helical" evidence="2">
    <location>
        <begin position="46"/>
        <end position="67"/>
    </location>
</feature>
<organism evidence="3 4">
    <name type="scientific">Scophthalmus maximus</name>
    <name type="common">Turbot</name>
    <name type="synonym">Psetta maxima</name>
    <dbReference type="NCBI Taxonomy" id="52904"/>
    <lineage>
        <taxon>Eukaryota</taxon>
        <taxon>Metazoa</taxon>
        <taxon>Chordata</taxon>
        <taxon>Craniata</taxon>
        <taxon>Vertebrata</taxon>
        <taxon>Euteleostomi</taxon>
        <taxon>Actinopterygii</taxon>
        <taxon>Neopterygii</taxon>
        <taxon>Teleostei</taxon>
        <taxon>Neoteleostei</taxon>
        <taxon>Acanthomorphata</taxon>
        <taxon>Carangaria</taxon>
        <taxon>Pleuronectiformes</taxon>
        <taxon>Pleuronectoidei</taxon>
        <taxon>Scophthalmidae</taxon>
        <taxon>Scophthalmus</taxon>
    </lineage>
</organism>
<feature type="region of interest" description="Disordered" evidence="1">
    <location>
        <begin position="15"/>
        <end position="42"/>
    </location>
</feature>
<evidence type="ECO:0000256" key="1">
    <source>
        <dbReference type="SAM" id="MobiDB-lite"/>
    </source>
</evidence>
<dbReference type="Ensembl" id="ENSSMAT00000050090.1">
    <property type="protein sequence ID" value="ENSSMAP00000040201.1"/>
    <property type="gene ID" value="ENSSMAG00000025602.1"/>
</dbReference>
<reference evidence="3" key="2">
    <citation type="submission" date="2025-08" db="UniProtKB">
        <authorList>
            <consortium name="Ensembl"/>
        </authorList>
    </citation>
    <scope>IDENTIFICATION</scope>
</reference>
<proteinExistence type="predicted"/>
<protein>
    <submittedName>
        <fullName evidence="3">Uncharacterized protein</fullName>
    </submittedName>
</protein>
<name>A0A8D3BYU3_SCOMX</name>
<keyword evidence="2" id="KW-0472">Membrane</keyword>
<reference evidence="3" key="1">
    <citation type="submission" date="2023-05" db="EMBL/GenBank/DDBJ databases">
        <title>High-quality long-read genome of Scophthalmus maximus.</title>
        <authorList>
            <person name="Lien S."/>
            <person name="Martinez P."/>
        </authorList>
    </citation>
    <scope>NUCLEOTIDE SEQUENCE [LARGE SCALE GENOMIC DNA]</scope>
</reference>
<evidence type="ECO:0000313" key="3">
    <source>
        <dbReference type="Ensembl" id="ENSSMAP00000040201.1"/>
    </source>
</evidence>
<evidence type="ECO:0000256" key="2">
    <source>
        <dbReference type="SAM" id="Phobius"/>
    </source>
</evidence>
<keyword evidence="2" id="KW-1133">Transmembrane helix</keyword>